<evidence type="ECO:0000313" key="7">
    <source>
        <dbReference type="EMBL" id="SCM69916.1"/>
    </source>
</evidence>
<dbReference type="GO" id="GO:0005524">
    <property type="term" value="F:ATP binding"/>
    <property type="evidence" value="ECO:0007669"/>
    <property type="project" value="UniProtKB-KW"/>
</dbReference>
<proteinExistence type="predicted"/>
<gene>
    <name evidence="7" type="ORF">KL86DES1_10039</name>
</gene>
<sequence length="482" mass="53779">MLAEETERKRLAYEEGQVCFDLYAPLVGDLLHRSSRIRKLVADMHPVIILDEFQDTNTAQWQVVQALGEFCRLIALADPDQRIYDWLGADPARLDHFRGLCVPLEFDLGTDNHRSPGTDISQFGDDILTGDFGKQSYHGIELIQCDHVPNVAMTTLVKTIYTARSQLVSKYGKNWSLAVLVPTKNMVHLVSDVLHNPPAKMPPIKHSAVTEMEASILGAEVVAYLMQTKTAHCEACFIDILCSYYKGRKGGNPTKKDLHEAIAISKAYEELVSAQNATKTKKSQANLLNTLAVHEQVRSLMLTGNPAEDWMAILDILAHGECVRLKELAKHVGVLKILERGTQLRQALSQDWLANGGYHNALKIIRQAFVQVHFATTSKPDSGVIIMNMHKAKGKQFEEVIIFEGAPVIIKRELSHNPDRIVWSNTEDNVTAQARQNLRVSVTRSKNKTTILTPKIDPCLLLRNFVVALSSQVPPKVDTLSV</sequence>
<keyword evidence="1" id="KW-0547">Nucleotide-binding</keyword>
<keyword evidence="4" id="KW-0067">ATP-binding</keyword>
<keyword evidence="3 7" id="KW-0347">Helicase</keyword>
<dbReference type="PANTHER" id="PTHR11070:SF2">
    <property type="entry name" value="ATP-DEPENDENT DNA HELICASE SRS2"/>
    <property type="match status" value="1"/>
</dbReference>
<dbReference type="PANTHER" id="PTHR11070">
    <property type="entry name" value="UVRD / RECB / PCRA DNA HELICASE FAMILY MEMBER"/>
    <property type="match status" value="1"/>
</dbReference>
<feature type="domain" description="UvrD-like helicase ATP-binding" evidence="6">
    <location>
        <begin position="29"/>
        <end position="97"/>
    </location>
</feature>
<evidence type="ECO:0000256" key="3">
    <source>
        <dbReference type="ARBA" id="ARBA00022806"/>
    </source>
</evidence>
<keyword evidence="2" id="KW-0378">Hydrolase</keyword>
<evidence type="ECO:0000256" key="5">
    <source>
        <dbReference type="ARBA" id="ARBA00034923"/>
    </source>
</evidence>
<reference evidence="7" key="1">
    <citation type="submission" date="2016-08" db="EMBL/GenBank/DDBJ databases">
        <authorList>
            <person name="Seilhamer J.J."/>
        </authorList>
    </citation>
    <scope>NUCLEOTIDE SEQUENCE</scope>
    <source>
        <strain evidence="7">86-1</strain>
    </source>
</reference>
<dbReference type="InterPro" id="IPR027417">
    <property type="entry name" value="P-loop_NTPase"/>
</dbReference>
<dbReference type="GO" id="GO:0003677">
    <property type="term" value="F:DNA binding"/>
    <property type="evidence" value="ECO:0007669"/>
    <property type="project" value="InterPro"/>
</dbReference>
<dbReference type="EMBL" id="FMJC01000001">
    <property type="protein sequence ID" value="SCM69916.1"/>
    <property type="molecule type" value="Genomic_DNA"/>
</dbReference>
<organism evidence="7">
    <name type="scientific">uncultured Desulfovibrio sp</name>
    <dbReference type="NCBI Taxonomy" id="167968"/>
    <lineage>
        <taxon>Bacteria</taxon>
        <taxon>Pseudomonadati</taxon>
        <taxon>Thermodesulfobacteriota</taxon>
        <taxon>Desulfovibrionia</taxon>
        <taxon>Desulfovibrionales</taxon>
        <taxon>Desulfovibrionaceae</taxon>
        <taxon>Desulfovibrio</taxon>
        <taxon>environmental samples</taxon>
    </lineage>
</organism>
<evidence type="ECO:0000256" key="1">
    <source>
        <dbReference type="ARBA" id="ARBA00022741"/>
    </source>
</evidence>
<protein>
    <recommendedName>
        <fullName evidence="5">DNA 3'-5' helicase II</fullName>
    </recommendedName>
</protein>
<evidence type="ECO:0000256" key="2">
    <source>
        <dbReference type="ARBA" id="ARBA00022801"/>
    </source>
</evidence>
<evidence type="ECO:0000256" key="4">
    <source>
        <dbReference type="ARBA" id="ARBA00022840"/>
    </source>
</evidence>
<dbReference type="GO" id="GO:0016787">
    <property type="term" value="F:hydrolase activity"/>
    <property type="evidence" value="ECO:0007669"/>
    <property type="project" value="UniProtKB-KW"/>
</dbReference>
<dbReference type="GO" id="GO:0043138">
    <property type="term" value="F:3'-5' DNA helicase activity"/>
    <property type="evidence" value="ECO:0007669"/>
    <property type="project" value="TreeGrafter"/>
</dbReference>
<dbReference type="Pfam" id="PF00580">
    <property type="entry name" value="UvrD-helicase"/>
    <property type="match status" value="1"/>
</dbReference>
<accession>A0A212KXD4</accession>
<evidence type="ECO:0000259" key="6">
    <source>
        <dbReference type="Pfam" id="PF00580"/>
    </source>
</evidence>
<dbReference type="InterPro" id="IPR000212">
    <property type="entry name" value="DNA_helicase_UvrD/REP"/>
</dbReference>
<dbReference type="InterPro" id="IPR014016">
    <property type="entry name" value="UvrD-like_ATP-bd"/>
</dbReference>
<dbReference type="SUPFAM" id="SSF52540">
    <property type="entry name" value="P-loop containing nucleoside triphosphate hydrolases"/>
    <property type="match status" value="1"/>
</dbReference>
<name>A0A212KXD4_9BACT</name>
<dbReference type="GO" id="GO:0000725">
    <property type="term" value="P:recombinational repair"/>
    <property type="evidence" value="ECO:0007669"/>
    <property type="project" value="TreeGrafter"/>
</dbReference>
<dbReference type="Gene3D" id="3.40.50.300">
    <property type="entry name" value="P-loop containing nucleotide triphosphate hydrolases"/>
    <property type="match status" value="2"/>
</dbReference>
<dbReference type="AlphaFoldDB" id="A0A212KXD4"/>